<evidence type="ECO:0000256" key="1">
    <source>
        <dbReference type="ARBA" id="ARBA00008857"/>
    </source>
</evidence>
<dbReference type="Gene3D" id="1.10.150.130">
    <property type="match status" value="1"/>
</dbReference>
<dbReference type="Pfam" id="PF13102">
    <property type="entry name" value="Phage_int_SAM_5"/>
    <property type="match status" value="1"/>
</dbReference>
<protein>
    <submittedName>
        <fullName evidence="5">Phage integrase family protein</fullName>
    </submittedName>
</protein>
<dbReference type="Pfam" id="PF17293">
    <property type="entry name" value="Arm-DNA-bind_5"/>
    <property type="match status" value="1"/>
</dbReference>
<comment type="similarity">
    <text evidence="1">Belongs to the 'phage' integrase family.</text>
</comment>
<dbReference type="PANTHER" id="PTHR30349">
    <property type="entry name" value="PHAGE INTEGRASE-RELATED"/>
    <property type="match status" value="1"/>
</dbReference>
<dbReference type="GO" id="GO:0015074">
    <property type="term" value="P:DNA integration"/>
    <property type="evidence" value="ECO:0007669"/>
    <property type="project" value="InterPro"/>
</dbReference>
<dbReference type="AlphaFoldDB" id="A0A015VQB4"/>
<dbReference type="GO" id="GO:0003677">
    <property type="term" value="F:DNA binding"/>
    <property type="evidence" value="ECO:0007669"/>
    <property type="project" value="UniProtKB-KW"/>
</dbReference>
<evidence type="ECO:0000259" key="4">
    <source>
        <dbReference type="PROSITE" id="PS51898"/>
    </source>
</evidence>
<dbReference type="InterPro" id="IPR002104">
    <property type="entry name" value="Integrase_catalytic"/>
</dbReference>
<dbReference type="Proteomes" id="UP000020773">
    <property type="component" value="Unassembled WGS sequence"/>
</dbReference>
<evidence type="ECO:0000256" key="3">
    <source>
        <dbReference type="ARBA" id="ARBA00023172"/>
    </source>
</evidence>
<dbReference type="PROSITE" id="PS51898">
    <property type="entry name" value="TYR_RECOMBINASE"/>
    <property type="match status" value="1"/>
</dbReference>
<keyword evidence="2" id="KW-0238">DNA-binding</keyword>
<dbReference type="PATRIC" id="fig|1339316.3.peg.5038"/>
<dbReference type="EMBL" id="JGDB01000319">
    <property type="protein sequence ID" value="EXY88053.1"/>
    <property type="molecule type" value="Genomic_DNA"/>
</dbReference>
<evidence type="ECO:0000313" key="5">
    <source>
        <dbReference type="EMBL" id="EXY88053.1"/>
    </source>
</evidence>
<dbReference type="InterPro" id="IPR010998">
    <property type="entry name" value="Integrase_recombinase_N"/>
</dbReference>
<organism evidence="5 6">
    <name type="scientific">Bacteroides fragilis str. 3998T(B)3</name>
    <dbReference type="NCBI Taxonomy" id="1339316"/>
    <lineage>
        <taxon>Bacteria</taxon>
        <taxon>Pseudomonadati</taxon>
        <taxon>Bacteroidota</taxon>
        <taxon>Bacteroidia</taxon>
        <taxon>Bacteroidales</taxon>
        <taxon>Bacteroidaceae</taxon>
        <taxon>Bacteroides</taxon>
    </lineage>
</organism>
<dbReference type="InterPro" id="IPR011010">
    <property type="entry name" value="DNA_brk_join_enz"/>
</dbReference>
<keyword evidence="3" id="KW-0233">DNA recombination</keyword>
<dbReference type="InterPro" id="IPR050090">
    <property type="entry name" value="Tyrosine_recombinase_XerCD"/>
</dbReference>
<reference evidence="5 6" key="1">
    <citation type="submission" date="2014-02" db="EMBL/GenBank/DDBJ databases">
        <authorList>
            <person name="Sears C."/>
            <person name="Carroll K."/>
            <person name="Sack B.R."/>
            <person name="Qadri F."/>
            <person name="Myers L.L."/>
            <person name="Chung G.-T."/>
            <person name="Escheverria P."/>
            <person name="Fraser C.M."/>
            <person name="Sadzewicz L."/>
            <person name="Shefchek K.A."/>
            <person name="Tallon L."/>
            <person name="Das S.P."/>
            <person name="Daugherty S."/>
            <person name="Mongodin E.F."/>
        </authorList>
    </citation>
    <scope>NUCLEOTIDE SEQUENCE [LARGE SCALE GENOMIC DNA]</scope>
    <source>
        <strain evidence="6">3998T(B)3</strain>
    </source>
</reference>
<gene>
    <name evidence="5" type="ORF">M125_5319</name>
</gene>
<dbReference type="Pfam" id="PF00589">
    <property type="entry name" value="Phage_integrase"/>
    <property type="match status" value="1"/>
</dbReference>
<name>A0A015VQB4_BACFG</name>
<accession>A0A015VQB4</accession>
<dbReference type="Gene3D" id="1.10.443.10">
    <property type="entry name" value="Intergrase catalytic core"/>
    <property type="match status" value="1"/>
</dbReference>
<dbReference type="GO" id="GO:0006310">
    <property type="term" value="P:DNA recombination"/>
    <property type="evidence" value="ECO:0007669"/>
    <property type="project" value="UniProtKB-KW"/>
</dbReference>
<evidence type="ECO:0000313" key="6">
    <source>
        <dbReference type="Proteomes" id="UP000020773"/>
    </source>
</evidence>
<dbReference type="PANTHER" id="PTHR30349:SF64">
    <property type="entry name" value="PROPHAGE INTEGRASE INTD-RELATED"/>
    <property type="match status" value="1"/>
</dbReference>
<evidence type="ECO:0000256" key="2">
    <source>
        <dbReference type="ARBA" id="ARBA00023125"/>
    </source>
</evidence>
<dbReference type="InterPro" id="IPR035386">
    <property type="entry name" value="Arm-DNA-bind_5"/>
</dbReference>
<dbReference type="RefSeq" id="WP_032572834.1">
    <property type="nucleotide sequence ID" value="NZ_JGDB01000319.1"/>
</dbReference>
<dbReference type="InterPro" id="IPR013762">
    <property type="entry name" value="Integrase-like_cat_sf"/>
</dbReference>
<proteinExistence type="inferred from homology"/>
<comment type="caution">
    <text evidence="5">The sequence shown here is derived from an EMBL/GenBank/DDBJ whole genome shotgun (WGS) entry which is preliminary data.</text>
</comment>
<sequence length="410" mass="47130">MSKSTFKILFYIRKNQVNKDGKAGIMIRLTVNGDMAQFSSKLDIEPELWDVTSQRVIGNSLKSRRLNSLLDDVRTTLKNHYHDIEVHEAYVTAEKVRNAFLGITSRQQTLLELFRSHNEDVKKLVGISKSAATYAKYDRCMRRLEAFMQSRYRIQDIALKEITHVFITDFETYLRTECGCNENTAAKFMQTFRMIVIAAKNNGWIFADPFVNYKIRLKRVDRGYLTEQELQKMLKKKFTCKRLEQVRDVFIFACFTGLAYIDVRNLTKENIRTSFDGKPWIMTARQKTDTAVNVPLLKVPQAILKKYDGKLPNGLLLPVLSNQKLNSYLKEIGDLCGISKNITFHLARHTFATTMTLAKGVPIETVSKMLGHTNIQTTQIYARITSDKISRDMQVLAGKLDEIEKIALKA</sequence>
<dbReference type="CDD" id="cd01185">
    <property type="entry name" value="INTN1_C_like"/>
    <property type="match status" value="1"/>
</dbReference>
<feature type="domain" description="Tyr recombinase" evidence="4">
    <location>
        <begin position="220"/>
        <end position="394"/>
    </location>
</feature>
<dbReference type="SUPFAM" id="SSF56349">
    <property type="entry name" value="DNA breaking-rejoining enzymes"/>
    <property type="match status" value="1"/>
</dbReference>
<dbReference type="InterPro" id="IPR025269">
    <property type="entry name" value="SAM-like_dom"/>
</dbReference>